<dbReference type="AlphaFoldDB" id="A0A1L5FAJ8"/>
<dbReference type="RefSeq" id="WP_073539465.1">
    <property type="nucleotide sequence ID" value="NZ_CP018335.1"/>
</dbReference>
<reference evidence="1 2" key="1">
    <citation type="submission" date="2016-12" db="EMBL/GenBank/DDBJ databases">
        <title>Complete genome sequence of Clostridium kluyveri JZZ isolated from the pit mud of a Chinese flavor liquor-making factory.</title>
        <authorList>
            <person name="Wang Y."/>
        </authorList>
    </citation>
    <scope>NUCLEOTIDE SEQUENCE [LARGE SCALE GENOMIC DNA]</scope>
    <source>
        <strain evidence="1 2">JZZ</strain>
    </source>
</reference>
<proteinExistence type="predicted"/>
<evidence type="ECO:0000313" key="1">
    <source>
        <dbReference type="EMBL" id="APM39850.1"/>
    </source>
</evidence>
<gene>
    <name evidence="1" type="ORF">BS101_14465</name>
</gene>
<organism evidence="1 2">
    <name type="scientific">Clostridium kluyveri</name>
    <dbReference type="NCBI Taxonomy" id="1534"/>
    <lineage>
        <taxon>Bacteria</taxon>
        <taxon>Bacillati</taxon>
        <taxon>Bacillota</taxon>
        <taxon>Clostridia</taxon>
        <taxon>Eubacteriales</taxon>
        <taxon>Clostridiaceae</taxon>
        <taxon>Clostridium</taxon>
    </lineage>
</organism>
<dbReference type="EMBL" id="CP018335">
    <property type="protein sequence ID" value="APM39850.1"/>
    <property type="molecule type" value="Genomic_DNA"/>
</dbReference>
<protein>
    <submittedName>
        <fullName evidence="1">Uncharacterized protein</fullName>
    </submittedName>
</protein>
<dbReference type="Proteomes" id="UP000184604">
    <property type="component" value="Chromosome"/>
</dbReference>
<sequence>MDEDILIIDNNGLYFKTVYEGAAVEETIDSGKLYSFVNAVITLDNTGSGIIVFIVSTDSGVSWKAWNGSSWVLVNITNMEDVKIKGMIVSVLQGISEAQWTSLGLSDKKIRFAWYMEITSSTDILKLKEIRVNYNTM</sequence>
<name>A0A1L5FAJ8_CLOKL</name>
<accession>A0A1L5FAJ8</accession>
<evidence type="ECO:0000313" key="2">
    <source>
        <dbReference type="Proteomes" id="UP000184604"/>
    </source>
</evidence>